<evidence type="ECO:0000313" key="1">
    <source>
        <dbReference type="EMBL" id="PCE43180.1"/>
    </source>
</evidence>
<protein>
    <submittedName>
        <fullName evidence="1">Uncharacterized protein</fullName>
    </submittedName>
</protein>
<dbReference type="AlphaFoldDB" id="A0A2A4FY90"/>
<keyword evidence="2" id="KW-1185">Reference proteome</keyword>
<organism evidence="1 2">
    <name type="scientific">Rhizorhabdus dicambivorans</name>
    <dbReference type="NCBI Taxonomy" id="1850238"/>
    <lineage>
        <taxon>Bacteria</taxon>
        <taxon>Pseudomonadati</taxon>
        <taxon>Pseudomonadota</taxon>
        <taxon>Alphaproteobacteria</taxon>
        <taxon>Sphingomonadales</taxon>
        <taxon>Sphingomonadaceae</taxon>
        <taxon>Rhizorhabdus</taxon>
    </lineage>
</organism>
<evidence type="ECO:0000313" key="2">
    <source>
        <dbReference type="Proteomes" id="UP000218934"/>
    </source>
</evidence>
<dbReference type="OrthoDB" id="88903at2"/>
<dbReference type="EMBL" id="NWUF01000004">
    <property type="protein sequence ID" value="PCE43180.1"/>
    <property type="molecule type" value="Genomic_DNA"/>
</dbReference>
<dbReference type="RefSeq" id="WP_066964775.1">
    <property type="nucleotide sequence ID" value="NZ_CP023449.1"/>
</dbReference>
<sequence length="453" mass="51675">MFVTTKDEDELTRLKQVVDYEGGRQLKTPRSVVRALDAVRFFWPPLREAGADVADLVWLQLIKDGNPALYRWIEDYSATAASVSLGIARVDDSEKERLLASLLATVDPTHFDDLIFRHFVVEQLPSVGMDYDQGGRKFKIFERVSEDKRHRLIAKRRLASPDHYRLYFALAGPSHALTQDDFSRVWEATTQNPDDTGTLLLQLHNQAAGGSLTKADMLLERLKMGAYEALTARQCSQLLIAFSRFMDDAYRQSPFDLYWFNSLWDRAEALVSILLRRLDAEQRAEIINYMFEHGDAIGWLTKILRHEIFAHGRYGDRPRQEEERIFAGPELDRVIDVMLRRYRQLSADTLFSSIDPLSLLFAWRQAGDEDGPRQITAKASASDEGFVNVLERLTTTRDSSDEGRTSVLKRNDVSPFLDYDDAVQRASSLCHHGPLSERAKNLLVAMTKASREG</sequence>
<proteinExistence type="predicted"/>
<reference evidence="1 2" key="1">
    <citation type="submission" date="2017-09" db="EMBL/GenBank/DDBJ databases">
        <title>The Catabolism of 3,6-Dichlorosalicylic acid is Initiated by the Cytochrome P450 Monooxygenase DsmABC in Rhizorhabdus dicambivorans Ndbn-20.</title>
        <authorList>
            <person name="Na L."/>
        </authorList>
    </citation>
    <scope>NUCLEOTIDE SEQUENCE [LARGE SCALE GENOMIC DNA]</scope>
    <source>
        <strain evidence="1 2">Ndbn-20m</strain>
    </source>
</reference>
<dbReference type="Proteomes" id="UP000218934">
    <property type="component" value="Unassembled WGS sequence"/>
</dbReference>
<gene>
    <name evidence="1" type="ORF">COO09_05190</name>
</gene>
<comment type="caution">
    <text evidence="1">The sequence shown here is derived from an EMBL/GenBank/DDBJ whole genome shotgun (WGS) entry which is preliminary data.</text>
</comment>
<dbReference type="KEGG" id="rdi:CMV14_00155"/>
<name>A0A2A4FY90_9SPHN</name>
<accession>A0A2A4FY90</accession>